<protein>
    <submittedName>
        <fullName evidence="7">Site-specific recombinase XerD</fullName>
    </submittedName>
</protein>
<dbReference type="InterPro" id="IPR050090">
    <property type="entry name" value="Tyrosine_recombinase_XerCD"/>
</dbReference>
<gene>
    <name evidence="7" type="ORF">C7444_103189</name>
</gene>
<dbReference type="CDD" id="cd00799">
    <property type="entry name" value="INT_Cre_C"/>
    <property type="match status" value="1"/>
</dbReference>
<evidence type="ECO:0000256" key="2">
    <source>
        <dbReference type="ARBA" id="ARBA00022908"/>
    </source>
</evidence>
<keyword evidence="1" id="KW-0159">Chromosome partition</keyword>
<dbReference type="Proteomes" id="UP000247811">
    <property type="component" value="Unassembled WGS sequence"/>
</dbReference>
<dbReference type="Gene3D" id="1.10.443.10">
    <property type="entry name" value="Intergrase catalytic core"/>
    <property type="match status" value="1"/>
</dbReference>
<feature type="region of interest" description="Disordered" evidence="5">
    <location>
        <begin position="370"/>
        <end position="396"/>
    </location>
</feature>
<accession>A0A318H3G6</accession>
<dbReference type="GO" id="GO:0006310">
    <property type="term" value="P:DNA recombination"/>
    <property type="evidence" value="ECO:0007669"/>
    <property type="project" value="UniProtKB-KW"/>
</dbReference>
<dbReference type="InterPro" id="IPR013762">
    <property type="entry name" value="Integrase-like_cat_sf"/>
</dbReference>
<keyword evidence="4" id="KW-0233">DNA recombination</keyword>
<feature type="compositionally biased region" description="Pro residues" evidence="5">
    <location>
        <begin position="387"/>
        <end position="396"/>
    </location>
</feature>
<dbReference type="GO" id="GO:0003677">
    <property type="term" value="F:DNA binding"/>
    <property type="evidence" value="ECO:0007669"/>
    <property type="project" value="UniProtKB-KW"/>
</dbReference>
<evidence type="ECO:0000256" key="1">
    <source>
        <dbReference type="ARBA" id="ARBA00022829"/>
    </source>
</evidence>
<dbReference type="Gene3D" id="1.10.150.130">
    <property type="match status" value="1"/>
</dbReference>
<dbReference type="PROSITE" id="PS51898">
    <property type="entry name" value="TYR_RECOMBINASE"/>
    <property type="match status" value="1"/>
</dbReference>
<evidence type="ECO:0000313" key="7">
    <source>
        <dbReference type="EMBL" id="PXW98095.1"/>
    </source>
</evidence>
<evidence type="ECO:0000256" key="4">
    <source>
        <dbReference type="ARBA" id="ARBA00023172"/>
    </source>
</evidence>
<dbReference type="AlphaFoldDB" id="A0A318H3G6"/>
<dbReference type="OrthoDB" id="8630841at2"/>
<evidence type="ECO:0000259" key="6">
    <source>
        <dbReference type="PROSITE" id="PS51898"/>
    </source>
</evidence>
<dbReference type="SUPFAM" id="SSF56349">
    <property type="entry name" value="DNA breaking-rejoining enzymes"/>
    <property type="match status" value="1"/>
</dbReference>
<reference evidence="7 8" key="1">
    <citation type="submission" date="2018-05" db="EMBL/GenBank/DDBJ databases">
        <title>Genomic Encyclopedia of Type Strains, Phase IV (KMG-IV): sequencing the most valuable type-strain genomes for metagenomic binning, comparative biology and taxonomic classification.</title>
        <authorList>
            <person name="Goeker M."/>
        </authorList>
    </citation>
    <scope>NUCLEOTIDE SEQUENCE [LARGE SCALE GENOMIC DNA]</scope>
    <source>
        <strain evidence="7 8">DSM 566</strain>
    </source>
</reference>
<dbReference type="InterPro" id="IPR002104">
    <property type="entry name" value="Integrase_catalytic"/>
</dbReference>
<feature type="domain" description="Tyr recombinase" evidence="6">
    <location>
        <begin position="182"/>
        <end position="376"/>
    </location>
</feature>
<dbReference type="SUPFAM" id="SSF47823">
    <property type="entry name" value="lambda integrase-like, N-terminal domain"/>
    <property type="match status" value="1"/>
</dbReference>
<dbReference type="EMBL" id="QJJS01000003">
    <property type="protein sequence ID" value="PXW98095.1"/>
    <property type="molecule type" value="Genomic_DNA"/>
</dbReference>
<name>A0A318H3G6_9BURK</name>
<sequence>MANIIKHTNKTALALDDAWDLPSPAPESVWSEVDALSPEALGPMAEEALRALLSEGESPNTLRSYQTALRYWAAWYTMRYRRAIALPVAVPVLLQFVVDHAQRSTPQGPVSELPPAIDRALVDGGFKSRLGAPALTTLSHRISVLSKVHQIKGLPNPCQDPQLKDLLSRTRRAYARRGDLPQRKPALTREPLQALLDTCDDSLRGRRDRALLLFAWASGGRRRSEVTAATLANVRRQADGSYLYTLNHSKTNQAGRDRPDNRKPVVGVAAQALAAWLQASGVVEGAIFRRIRRGDLVAEPLSPAAVRDIVRQRCALAGLPEDFSAHSLRSGFVTEAGHQNIPLGETMALTGHASVATVVSYFRAGAQPGRASSLLDRPAGAPDPIDEPPPSGRRRG</sequence>
<keyword evidence="3" id="KW-0238">DNA-binding</keyword>
<evidence type="ECO:0000256" key="5">
    <source>
        <dbReference type="SAM" id="MobiDB-lite"/>
    </source>
</evidence>
<evidence type="ECO:0000313" key="8">
    <source>
        <dbReference type="Proteomes" id="UP000247811"/>
    </source>
</evidence>
<dbReference type="InterPro" id="IPR010998">
    <property type="entry name" value="Integrase_recombinase_N"/>
</dbReference>
<keyword evidence="2" id="KW-0229">DNA integration</keyword>
<comment type="caution">
    <text evidence="7">The sequence shown here is derived from an EMBL/GenBank/DDBJ whole genome shotgun (WGS) entry which is preliminary data.</text>
</comment>
<dbReference type="GO" id="GO:0015074">
    <property type="term" value="P:DNA integration"/>
    <property type="evidence" value="ECO:0007669"/>
    <property type="project" value="UniProtKB-KW"/>
</dbReference>
<dbReference type="Pfam" id="PF00589">
    <property type="entry name" value="Phage_integrase"/>
    <property type="match status" value="1"/>
</dbReference>
<dbReference type="GO" id="GO:0007059">
    <property type="term" value="P:chromosome segregation"/>
    <property type="evidence" value="ECO:0007669"/>
    <property type="project" value="UniProtKB-KW"/>
</dbReference>
<evidence type="ECO:0000256" key="3">
    <source>
        <dbReference type="ARBA" id="ARBA00023125"/>
    </source>
</evidence>
<proteinExistence type="predicted"/>
<dbReference type="PANTHER" id="PTHR30349">
    <property type="entry name" value="PHAGE INTEGRASE-RELATED"/>
    <property type="match status" value="1"/>
</dbReference>
<keyword evidence="8" id="KW-1185">Reference proteome</keyword>
<dbReference type="PANTHER" id="PTHR30349:SF81">
    <property type="entry name" value="TYROSINE RECOMBINASE XERC"/>
    <property type="match status" value="1"/>
</dbReference>
<organism evidence="7 8">
    <name type="scientific">Sphaerotilus hippei</name>
    <dbReference type="NCBI Taxonomy" id="744406"/>
    <lineage>
        <taxon>Bacteria</taxon>
        <taxon>Pseudomonadati</taxon>
        <taxon>Pseudomonadota</taxon>
        <taxon>Betaproteobacteria</taxon>
        <taxon>Burkholderiales</taxon>
        <taxon>Sphaerotilaceae</taxon>
        <taxon>Sphaerotilus</taxon>
    </lineage>
</organism>
<dbReference type="InterPro" id="IPR011010">
    <property type="entry name" value="DNA_brk_join_enz"/>
</dbReference>